<comment type="caution">
    <text evidence="1">The sequence shown here is derived from an EMBL/GenBank/DDBJ whole genome shotgun (WGS) entry which is preliminary data.</text>
</comment>
<evidence type="ECO:0000313" key="1">
    <source>
        <dbReference type="EMBL" id="KAH3755321.1"/>
    </source>
</evidence>
<accession>A0A9D4IA07</accession>
<protein>
    <submittedName>
        <fullName evidence="1">Uncharacterized protein</fullName>
    </submittedName>
</protein>
<proteinExistence type="predicted"/>
<gene>
    <name evidence="1" type="ORF">DPMN_190012</name>
</gene>
<dbReference type="SUPFAM" id="SSF47986">
    <property type="entry name" value="DEATH domain"/>
    <property type="match status" value="1"/>
</dbReference>
<sequence length="120" mass="13345">MSVRCDSVEDSLDMVLPMSGGSLVTYVPPPPTPPTQPPPQPQQCRIGDPVWLKDAIQKNFTTILKTFVATPFVDFLYESDMITVEEMERVHGLTTSAAARYVLINILSKRPVSKKQLNVL</sequence>
<dbReference type="Gene3D" id="1.10.533.10">
    <property type="entry name" value="Death Domain, Fas"/>
    <property type="match status" value="1"/>
</dbReference>
<reference evidence="1" key="1">
    <citation type="journal article" date="2019" name="bioRxiv">
        <title>The Genome of the Zebra Mussel, Dreissena polymorpha: A Resource for Invasive Species Research.</title>
        <authorList>
            <person name="McCartney M.A."/>
            <person name="Auch B."/>
            <person name="Kono T."/>
            <person name="Mallez S."/>
            <person name="Zhang Y."/>
            <person name="Obille A."/>
            <person name="Becker A."/>
            <person name="Abrahante J.E."/>
            <person name="Garbe J."/>
            <person name="Badalamenti J.P."/>
            <person name="Herman A."/>
            <person name="Mangelson H."/>
            <person name="Liachko I."/>
            <person name="Sullivan S."/>
            <person name="Sone E.D."/>
            <person name="Koren S."/>
            <person name="Silverstein K.A.T."/>
            <person name="Beckman K.B."/>
            <person name="Gohl D.M."/>
        </authorList>
    </citation>
    <scope>NUCLEOTIDE SEQUENCE</scope>
    <source>
        <strain evidence="1">Duluth1</strain>
        <tissue evidence="1">Whole animal</tissue>
    </source>
</reference>
<dbReference type="EMBL" id="JAIWYP010000010">
    <property type="protein sequence ID" value="KAH3755321.1"/>
    <property type="molecule type" value="Genomic_DNA"/>
</dbReference>
<keyword evidence="2" id="KW-1185">Reference proteome</keyword>
<name>A0A9D4IA07_DREPO</name>
<dbReference type="InterPro" id="IPR011029">
    <property type="entry name" value="DEATH-like_dom_sf"/>
</dbReference>
<evidence type="ECO:0000313" key="2">
    <source>
        <dbReference type="Proteomes" id="UP000828390"/>
    </source>
</evidence>
<dbReference type="CDD" id="cd01671">
    <property type="entry name" value="CARD"/>
    <property type="match status" value="1"/>
</dbReference>
<organism evidence="1 2">
    <name type="scientific">Dreissena polymorpha</name>
    <name type="common">Zebra mussel</name>
    <name type="synonym">Mytilus polymorpha</name>
    <dbReference type="NCBI Taxonomy" id="45954"/>
    <lineage>
        <taxon>Eukaryota</taxon>
        <taxon>Metazoa</taxon>
        <taxon>Spiralia</taxon>
        <taxon>Lophotrochozoa</taxon>
        <taxon>Mollusca</taxon>
        <taxon>Bivalvia</taxon>
        <taxon>Autobranchia</taxon>
        <taxon>Heteroconchia</taxon>
        <taxon>Euheterodonta</taxon>
        <taxon>Imparidentia</taxon>
        <taxon>Neoheterodontei</taxon>
        <taxon>Myida</taxon>
        <taxon>Dreissenoidea</taxon>
        <taxon>Dreissenidae</taxon>
        <taxon>Dreissena</taxon>
    </lineage>
</organism>
<dbReference type="Proteomes" id="UP000828390">
    <property type="component" value="Unassembled WGS sequence"/>
</dbReference>
<reference evidence="1" key="2">
    <citation type="submission" date="2020-11" db="EMBL/GenBank/DDBJ databases">
        <authorList>
            <person name="McCartney M.A."/>
            <person name="Auch B."/>
            <person name="Kono T."/>
            <person name="Mallez S."/>
            <person name="Becker A."/>
            <person name="Gohl D.M."/>
            <person name="Silverstein K.A.T."/>
            <person name="Koren S."/>
            <person name="Bechman K.B."/>
            <person name="Herman A."/>
            <person name="Abrahante J.E."/>
            <person name="Garbe J."/>
        </authorList>
    </citation>
    <scope>NUCLEOTIDE SEQUENCE</scope>
    <source>
        <strain evidence="1">Duluth1</strain>
        <tissue evidence="1">Whole animal</tissue>
    </source>
</reference>
<dbReference type="AlphaFoldDB" id="A0A9D4IA07"/>